<feature type="transmembrane region" description="Helical" evidence="7">
    <location>
        <begin position="98"/>
        <end position="118"/>
    </location>
</feature>
<evidence type="ECO:0000256" key="6">
    <source>
        <dbReference type="ARBA" id="ARBA00023136"/>
    </source>
</evidence>
<dbReference type="Proteomes" id="UP000077315">
    <property type="component" value="Unassembled WGS sequence"/>
</dbReference>
<feature type="transmembrane region" description="Helical" evidence="7">
    <location>
        <begin position="610"/>
        <end position="628"/>
    </location>
</feature>
<dbReference type="Pfam" id="PF02714">
    <property type="entry name" value="RSN1_7TM"/>
    <property type="match status" value="1"/>
</dbReference>
<evidence type="ECO:0000256" key="3">
    <source>
        <dbReference type="ARBA" id="ARBA00022448"/>
    </source>
</evidence>
<dbReference type="AlphaFoldDB" id="A0A163DFC3"/>
<keyword evidence="12" id="KW-1185">Reference proteome</keyword>
<feature type="transmembrane region" description="Helical" evidence="7">
    <location>
        <begin position="12"/>
        <end position="34"/>
    </location>
</feature>
<comment type="similarity">
    <text evidence="2">Belongs to the CSC1 (TC 1.A.17) family.</text>
</comment>
<dbReference type="VEuPathDB" id="FungiDB:PHYBLDRAFT_170954"/>
<dbReference type="InterPro" id="IPR032880">
    <property type="entry name" value="CSC1/OSCA1-like_N"/>
</dbReference>
<feature type="transmembrane region" description="Helical" evidence="7">
    <location>
        <begin position="168"/>
        <end position="189"/>
    </location>
</feature>
<feature type="domain" description="CSC1/OSCA1-like N-terminal transmembrane" evidence="9">
    <location>
        <begin position="16"/>
        <end position="188"/>
    </location>
</feature>
<keyword evidence="5 7" id="KW-1133">Transmembrane helix</keyword>
<name>A0A163DFC3_PHYB8</name>
<evidence type="ECO:0000313" key="12">
    <source>
        <dbReference type="Proteomes" id="UP000077315"/>
    </source>
</evidence>
<organism evidence="11 12">
    <name type="scientific">Phycomyces blakesleeanus (strain ATCC 8743b / DSM 1359 / FGSC 10004 / NBRC 33097 / NRRL 1555)</name>
    <dbReference type="NCBI Taxonomy" id="763407"/>
    <lineage>
        <taxon>Eukaryota</taxon>
        <taxon>Fungi</taxon>
        <taxon>Fungi incertae sedis</taxon>
        <taxon>Mucoromycota</taxon>
        <taxon>Mucoromycotina</taxon>
        <taxon>Mucoromycetes</taxon>
        <taxon>Mucorales</taxon>
        <taxon>Phycomycetaceae</taxon>
        <taxon>Phycomyces</taxon>
    </lineage>
</organism>
<sequence>MATIETAYYVPTLLGLSTTFGISCSISIVCLVLFETFRRIDSMQYLFSPRTQLSVSPAVPLSKRPLAWIASTFWLDEAYFISRVGLDATMYLRFLRMAIHFLTFQSILICPVLLALHWTGSSSAADWKHGLSLVALNDTSPDTTTDQFRSNSTLAYLSIATIPDHHPIVWIHVFFGYSVALGWLWLLFVNHWHHLYLLQAKGPSSSIQERSILITNVPHPLRNPASLQHHFTMAQVGSVESVTLVSARASKALDRALDRREHWLDDLERSLIVLARENAKYPNAMDIDSWLRLLQDTQPLGLTEHIKTLMLDITLADTEIEQLRDANASPEYYQPTGTAFVTFTSPHSAQICAQIVTSWKPGVFDTRMAPEPRDLLWTSLLRRGRKDKLMGRLRQWAVFVAVWSLTVFWLFPISFILGLTSIESLSQHFAFLRYFLDSSLVVRSFIQNILPTLLVTLFMSLLPWILLEISKQQDFVSYSELEECVLGRYYHFAIFNVLIVFLLGTTFLSTMLDVLYEPARLTQLLANSLPQGANFFLNYILFNACTHAMELIQLGSQLFGHFFLTLPWVAKTPRILRRLTSPWSFPFYYYYPNHILVFVITSTYSVIQPLILIFALFYYILALACFKHQFAYCYIRRYESNGARHFRRVARYTSDGLIIFQLTMVGLLYLKGVPAAATALLPLIVITLWAKWKLSRLFGRRSKHPYVGRFDGTKQAGSFGKPGPSGWWGWVDDIWKISYVKAWWANGRYATPQVDEERRYTIPLPLLPLPLLSLPPLPVLAPLSPLPVPITTNMTTSTSTSTSTTTGTVTTVTETTITPKNVLTGTNPNTNVNTAGLVVNALGCMDSIKSVVHCVVNDTGVNGTKCGNGGDSSSGSLASTIRLEANEIWDGIATYEHPSLIKPLDGSVWMPFDVTLTRWDLGACLKIPRSVLQQALALTAPGRGKPNAALEAEIA</sequence>
<dbReference type="Pfam" id="PF14703">
    <property type="entry name" value="PHM7_cyt"/>
    <property type="match status" value="1"/>
</dbReference>
<protein>
    <recommendedName>
        <fullName evidence="13">CSC1/OSCA1-like 7TM region domain-containing protein</fullName>
    </recommendedName>
</protein>
<evidence type="ECO:0000259" key="10">
    <source>
        <dbReference type="Pfam" id="PF14703"/>
    </source>
</evidence>
<feature type="domain" description="CSC1/OSCA1-like cytosolic" evidence="10">
    <location>
        <begin position="210"/>
        <end position="378"/>
    </location>
</feature>
<dbReference type="GeneID" id="28997357"/>
<dbReference type="GO" id="GO:0005886">
    <property type="term" value="C:plasma membrane"/>
    <property type="evidence" value="ECO:0007669"/>
    <property type="project" value="TreeGrafter"/>
</dbReference>
<dbReference type="InterPro" id="IPR045122">
    <property type="entry name" value="Csc1-like"/>
</dbReference>
<dbReference type="PANTHER" id="PTHR13018">
    <property type="entry name" value="PROBABLE MEMBRANE PROTEIN DUF221-RELATED"/>
    <property type="match status" value="1"/>
</dbReference>
<feature type="transmembrane region" description="Helical" evidence="7">
    <location>
        <begin position="488"/>
        <end position="516"/>
    </location>
</feature>
<dbReference type="InParanoid" id="A0A163DFC3"/>
<reference evidence="12" key="1">
    <citation type="submission" date="2015-06" db="EMBL/GenBank/DDBJ databases">
        <title>Expansion of signal transduction pathways in fungi by whole-genome duplication.</title>
        <authorList>
            <consortium name="DOE Joint Genome Institute"/>
            <person name="Corrochano L.M."/>
            <person name="Kuo A."/>
            <person name="Marcet-Houben M."/>
            <person name="Polaino S."/>
            <person name="Salamov A."/>
            <person name="Villalobos J.M."/>
            <person name="Alvarez M.I."/>
            <person name="Avalos J."/>
            <person name="Benito E.P."/>
            <person name="Benoit I."/>
            <person name="Burger G."/>
            <person name="Camino L.P."/>
            <person name="Canovas D."/>
            <person name="Cerda-Olmedo E."/>
            <person name="Cheng J.-F."/>
            <person name="Dominguez A."/>
            <person name="Elias M."/>
            <person name="Eslava A.P."/>
            <person name="Glaser F."/>
            <person name="Grimwood J."/>
            <person name="Gutierrez G."/>
            <person name="Heitman J."/>
            <person name="Henrissat B."/>
            <person name="Iturriaga E.A."/>
            <person name="Lang B.F."/>
            <person name="Lavin J.L."/>
            <person name="Lee S."/>
            <person name="Li W."/>
            <person name="Lindquist E."/>
            <person name="Lopez-Garcia S."/>
            <person name="Luque E.M."/>
            <person name="Marcos A.T."/>
            <person name="Martin J."/>
            <person name="McCluskey K."/>
            <person name="Medina H.R."/>
            <person name="Miralles-Duran A."/>
            <person name="Miyazaki A."/>
            <person name="Munoz-Torres E."/>
            <person name="Oguiza J.A."/>
            <person name="Ohm R."/>
            <person name="Olmedo M."/>
            <person name="Orejas M."/>
            <person name="Ortiz-Castellanos L."/>
            <person name="Pisabarro A.G."/>
            <person name="Rodriguez-Romero J."/>
            <person name="Ruiz-Herrera J."/>
            <person name="Ruiz-Vazquez R."/>
            <person name="Sanz C."/>
            <person name="Schackwitz W."/>
            <person name="Schmutz J."/>
            <person name="Shahriari M."/>
            <person name="Shelest E."/>
            <person name="Silva-Franco F."/>
            <person name="Soanes D."/>
            <person name="Syed K."/>
            <person name="Tagua V.G."/>
            <person name="Talbot N.J."/>
            <person name="Thon M."/>
            <person name="De vries R.P."/>
            <person name="Wiebenga A."/>
            <person name="Yadav J.S."/>
            <person name="Braun E.L."/>
            <person name="Baker S."/>
            <person name="Garre V."/>
            <person name="Horwitz B."/>
            <person name="Torres-Martinez S."/>
            <person name="Idnurm A."/>
            <person name="Herrera-Estrella A."/>
            <person name="Gabaldon T."/>
            <person name="Grigoriev I.V."/>
        </authorList>
    </citation>
    <scope>NUCLEOTIDE SEQUENCE [LARGE SCALE GENOMIC DNA]</scope>
    <source>
        <strain evidence="12">NRRL 1555(-)</strain>
    </source>
</reference>
<feature type="transmembrane region" description="Helical" evidence="7">
    <location>
        <begin position="440"/>
        <end position="467"/>
    </location>
</feature>
<evidence type="ECO:0000256" key="4">
    <source>
        <dbReference type="ARBA" id="ARBA00022692"/>
    </source>
</evidence>
<proteinExistence type="inferred from homology"/>
<evidence type="ECO:0000256" key="7">
    <source>
        <dbReference type="SAM" id="Phobius"/>
    </source>
</evidence>
<evidence type="ECO:0000259" key="9">
    <source>
        <dbReference type="Pfam" id="PF13967"/>
    </source>
</evidence>
<accession>A0A163DFC3</accession>
<dbReference type="Pfam" id="PF13967">
    <property type="entry name" value="RSN1_TM"/>
    <property type="match status" value="1"/>
</dbReference>
<keyword evidence="4 7" id="KW-0812">Transmembrane</keyword>
<gene>
    <name evidence="11" type="ORF">PHYBLDRAFT_170954</name>
</gene>
<dbReference type="InterPro" id="IPR003864">
    <property type="entry name" value="CSC1/OSCA1-like_7TM"/>
</dbReference>
<feature type="transmembrane region" description="Helical" evidence="7">
    <location>
        <begin position="396"/>
        <end position="420"/>
    </location>
</feature>
<dbReference type="EMBL" id="KV440987">
    <property type="protein sequence ID" value="OAD70870.1"/>
    <property type="molecule type" value="Genomic_DNA"/>
</dbReference>
<dbReference type="PANTHER" id="PTHR13018:SF139">
    <property type="entry name" value="PHOSPHATE METABOLISM PROTEIN 7"/>
    <property type="match status" value="1"/>
</dbReference>
<evidence type="ECO:0000256" key="1">
    <source>
        <dbReference type="ARBA" id="ARBA00004141"/>
    </source>
</evidence>
<dbReference type="RefSeq" id="XP_018288910.1">
    <property type="nucleotide sequence ID" value="XM_018436451.1"/>
</dbReference>
<feature type="domain" description="CSC1/OSCA1-like 7TM region" evidence="8">
    <location>
        <begin position="394"/>
        <end position="668"/>
    </location>
</feature>
<evidence type="ECO:0000256" key="2">
    <source>
        <dbReference type="ARBA" id="ARBA00007779"/>
    </source>
</evidence>
<evidence type="ECO:0000259" key="8">
    <source>
        <dbReference type="Pfam" id="PF02714"/>
    </source>
</evidence>
<dbReference type="InterPro" id="IPR027815">
    <property type="entry name" value="CSC1/OSCA1-like_cyt"/>
</dbReference>
<dbReference type="OrthoDB" id="1689567at2759"/>
<keyword evidence="6 7" id="KW-0472">Membrane</keyword>
<keyword evidence="3" id="KW-0813">Transport</keyword>
<evidence type="ECO:0000256" key="5">
    <source>
        <dbReference type="ARBA" id="ARBA00022989"/>
    </source>
</evidence>
<evidence type="ECO:0000313" key="11">
    <source>
        <dbReference type="EMBL" id="OAD70870.1"/>
    </source>
</evidence>
<evidence type="ECO:0008006" key="13">
    <source>
        <dbReference type="Google" id="ProtNLM"/>
    </source>
</evidence>
<comment type="subcellular location">
    <subcellularLocation>
        <location evidence="1">Membrane</location>
        <topology evidence="1">Multi-pass membrane protein</topology>
    </subcellularLocation>
</comment>
<dbReference type="GO" id="GO:0005227">
    <property type="term" value="F:calcium-activated cation channel activity"/>
    <property type="evidence" value="ECO:0007669"/>
    <property type="project" value="InterPro"/>
</dbReference>
<feature type="transmembrane region" description="Helical" evidence="7">
    <location>
        <begin position="675"/>
        <end position="692"/>
    </location>
</feature>